<comment type="similarity">
    <text evidence="2">Belongs to the sphingomyelin synthase family.</text>
</comment>
<dbReference type="OrthoDB" id="194025at2759"/>
<dbReference type="SUPFAM" id="SSF53474">
    <property type="entry name" value="alpha/beta-Hydrolases"/>
    <property type="match status" value="1"/>
</dbReference>
<protein>
    <recommendedName>
        <fullName evidence="14">AB hydrolase-1 domain-containing protein</fullName>
    </recommendedName>
</protein>
<accession>A0A9W7F8N5</accession>
<organism evidence="12 13">
    <name type="scientific">Triparma laevis f. longispina</name>
    <dbReference type="NCBI Taxonomy" id="1714387"/>
    <lineage>
        <taxon>Eukaryota</taxon>
        <taxon>Sar</taxon>
        <taxon>Stramenopiles</taxon>
        <taxon>Ochrophyta</taxon>
        <taxon>Bolidophyceae</taxon>
        <taxon>Parmales</taxon>
        <taxon>Triparmaceae</taxon>
        <taxon>Triparma</taxon>
    </lineage>
</organism>
<evidence type="ECO:0000256" key="4">
    <source>
        <dbReference type="ARBA" id="ARBA00022692"/>
    </source>
</evidence>
<feature type="domain" description="AB hydrolase-1" evidence="10">
    <location>
        <begin position="310"/>
        <end position="412"/>
    </location>
</feature>
<feature type="transmembrane region" description="Helical" evidence="9">
    <location>
        <begin position="88"/>
        <end position="108"/>
    </location>
</feature>
<dbReference type="GO" id="GO:0033188">
    <property type="term" value="F:sphingomyelin synthase activity"/>
    <property type="evidence" value="ECO:0007669"/>
    <property type="project" value="TreeGrafter"/>
</dbReference>
<evidence type="ECO:0000313" key="13">
    <source>
        <dbReference type="Proteomes" id="UP001165122"/>
    </source>
</evidence>
<dbReference type="PRINTS" id="PR00412">
    <property type="entry name" value="EPOXHYDRLASE"/>
</dbReference>
<reference evidence="13" key="1">
    <citation type="journal article" date="2023" name="Commun. Biol.">
        <title>Genome analysis of Parmales, the sister group of diatoms, reveals the evolutionary specialization of diatoms from phago-mixotrophs to photoautotrophs.</title>
        <authorList>
            <person name="Ban H."/>
            <person name="Sato S."/>
            <person name="Yoshikawa S."/>
            <person name="Yamada K."/>
            <person name="Nakamura Y."/>
            <person name="Ichinomiya M."/>
            <person name="Sato N."/>
            <person name="Blanc-Mathieu R."/>
            <person name="Endo H."/>
            <person name="Kuwata A."/>
            <person name="Ogata H."/>
        </authorList>
    </citation>
    <scope>NUCLEOTIDE SEQUENCE [LARGE SCALE GENOMIC DNA]</scope>
    <source>
        <strain evidence="13">NIES 3700</strain>
    </source>
</reference>
<keyword evidence="7" id="KW-0443">Lipid metabolism</keyword>
<feature type="domain" description="Sphingomyelin synthase-like" evidence="11">
    <location>
        <begin position="135"/>
        <end position="204"/>
    </location>
</feature>
<keyword evidence="3" id="KW-0808">Transferase</keyword>
<evidence type="ECO:0000256" key="2">
    <source>
        <dbReference type="ARBA" id="ARBA00005441"/>
    </source>
</evidence>
<feature type="transmembrane region" description="Helical" evidence="9">
    <location>
        <begin position="60"/>
        <end position="76"/>
    </location>
</feature>
<dbReference type="GO" id="GO:0046513">
    <property type="term" value="P:ceramide biosynthetic process"/>
    <property type="evidence" value="ECO:0007669"/>
    <property type="project" value="TreeGrafter"/>
</dbReference>
<dbReference type="Pfam" id="PF14360">
    <property type="entry name" value="PAP2_C"/>
    <property type="match status" value="1"/>
</dbReference>
<dbReference type="Gene3D" id="3.40.50.1820">
    <property type="entry name" value="alpha/beta hydrolase"/>
    <property type="match status" value="1"/>
</dbReference>
<gene>
    <name evidence="12" type="ORF">TrLO_g4095</name>
</gene>
<proteinExistence type="inferred from homology"/>
<dbReference type="PANTHER" id="PTHR21290">
    <property type="entry name" value="SPHINGOMYELIN SYNTHETASE"/>
    <property type="match status" value="1"/>
</dbReference>
<name>A0A9W7F8N5_9STRA</name>
<evidence type="ECO:0000259" key="10">
    <source>
        <dbReference type="Pfam" id="PF00561"/>
    </source>
</evidence>
<feature type="transmembrane region" description="Helical" evidence="9">
    <location>
        <begin position="128"/>
        <end position="153"/>
    </location>
</feature>
<keyword evidence="5" id="KW-0746">Sphingolipid metabolism</keyword>
<dbReference type="EMBL" id="BRXW01000085">
    <property type="protein sequence ID" value="GMI05288.1"/>
    <property type="molecule type" value="Genomic_DNA"/>
</dbReference>
<dbReference type="GO" id="GO:0005886">
    <property type="term" value="C:plasma membrane"/>
    <property type="evidence" value="ECO:0007669"/>
    <property type="project" value="TreeGrafter"/>
</dbReference>
<dbReference type="InterPro" id="IPR000639">
    <property type="entry name" value="Epox_hydrolase-like"/>
</dbReference>
<evidence type="ECO:0000256" key="5">
    <source>
        <dbReference type="ARBA" id="ARBA00022919"/>
    </source>
</evidence>
<dbReference type="InterPro" id="IPR029058">
    <property type="entry name" value="AB_hydrolase_fold"/>
</dbReference>
<sequence>MFAAHYSSLLSFNSRSNSKAVPVLPDVIHSAFPNFCDRRGLGTHCPEELKWLATAGPDKFVSTTLALTLTFFILLPPSNLISLLKEFLSLYNVLVACRCITIIVTSLPSPSPMCRGVKTLSDLPKEGWFLAPVFCQDLLFSGHAILNVLCSCFLFQFPMIRSSPILKSLLLFYTTFSCFWSIILRDHYTVDVIVSTLLTLFLFLNKIEKVRYYAAGKLKVNRVKNILEGLCHIAILIVIGPVAFIVDKLKTMLYKPSKSKGFLLQTPIARFTSLKDFPFPPNYLTIKTASPKPFQVHYVDVKPKFAASQTILCLHGEPSWSYLYRGFVGPLVSKGYRVVLLDFNGFGKSDKFYNKDDYTHEMHKNTLIEFIQTLELKRFTMVVQDWGGLTGLSVIRDPNVSTLIRNLVIMNTGLPTGLDSYNVISALPFLIWRCAVVVLGSRLPVKIIFGCDLMRFRQLEGYSAPFPDYRFKAGVAKWPLLVPLRSTSEVAKDMKEARNFLRTFKKPVLMAFSDRDPITRGADKDIKSLFPSDGNVTSRVVEGGSHFLQDTHAGVICEYIIEFLEGNKSKVN</sequence>
<dbReference type="InterPro" id="IPR000073">
    <property type="entry name" value="AB_hydrolase_1"/>
</dbReference>
<evidence type="ECO:0008006" key="14">
    <source>
        <dbReference type="Google" id="ProtNLM"/>
    </source>
</evidence>
<dbReference type="AlphaFoldDB" id="A0A9W7F8N5"/>
<comment type="caution">
    <text evidence="12">The sequence shown here is derived from an EMBL/GenBank/DDBJ whole genome shotgun (WGS) entry which is preliminary data.</text>
</comment>
<evidence type="ECO:0000256" key="3">
    <source>
        <dbReference type="ARBA" id="ARBA00022679"/>
    </source>
</evidence>
<keyword evidence="13" id="KW-1185">Reference proteome</keyword>
<dbReference type="Pfam" id="PF00561">
    <property type="entry name" value="Abhydrolase_1"/>
    <property type="match status" value="1"/>
</dbReference>
<dbReference type="Proteomes" id="UP001165122">
    <property type="component" value="Unassembled WGS sequence"/>
</dbReference>
<evidence type="ECO:0000256" key="1">
    <source>
        <dbReference type="ARBA" id="ARBA00004141"/>
    </source>
</evidence>
<feature type="transmembrane region" description="Helical" evidence="9">
    <location>
        <begin position="165"/>
        <end position="182"/>
    </location>
</feature>
<comment type="subcellular location">
    <subcellularLocation>
        <location evidence="1">Membrane</location>
        <topology evidence="1">Multi-pass membrane protein</topology>
    </subcellularLocation>
</comment>
<keyword evidence="4 9" id="KW-0812">Transmembrane</keyword>
<evidence type="ECO:0000256" key="7">
    <source>
        <dbReference type="ARBA" id="ARBA00023098"/>
    </source>
</evidence>
<dbReference type="InterPro" id="IPR025749">
    <property type="entry name" value="Sphingomyelin_synth-like_dom"/>
</dbReference>
<dbReference type="GO" id="GO:0047493">
    <property type="term" value="F:ceramide cholinephosphotransferase activity"/>
    <property type="evidence" value="ECO:0007669"/>
    <property type="project" value="TreeGrafter"/>
</dbReference>
<evidence type="ECO:0000256" key="8">
    <source>
        <dbReference type="ARBA" id="ARBA00023136"/>
    </source>
</evidence>
<evidence type="ECO:0000259" key="11">
    <source>
        <dbReference type="Pfam" id="PF14360"/>
    </source>
</evidence>
<feature type="transmembrane region" description="Helical" evidence="9">
    <location>
        <begin position="188"/>
        <end position="205"/>
    </location>
</feature>
<dbReference type="GO" id="GO:0005789">
    <property type="term" value="C:endoplasmic reticulum membrane"/>
    <property type="evidence" value="ECO:0007669"/>
    <property type="project" value="TreeGrafter"/>
</dbReference>
<feature type="transmembrane region" description="Helical" evidence="9">
    <location>
        <begin position="226"/>
        <end position="246"/>
    </location>
</feature>
<keyword evidence="6 9" id="KW-1133">Transmembrane helix</keyword>
<dbReference type="GO" id="GO:0000139">
    <property type="term" value="C:Golgi membrane"/>
    <property type="evidence" value="ECO:0007669"/>
    <property type="project" value="TreeGrafter"/>
</dbReference>
<dbReference type="PANTHER" id="PTHR21290:SF25">
    <property type="entry name" value="SPHINGOMYELIN SYNTHASE-RELATED PROTEIN 1"/>
    <property type="match status" value="1"/>
</dbReference>
<keyword evidence="8 9" id="KW-0472">Membrane</keyword>
<evidence type="ECO:0000256" key="6">
    <source>
        <dbReference type="ARBA" id="ARBA00022989"/>
    </source>
</evidence>
<evidence type="ECO:0000313" key="12">
    <source>
        <dbReference type="EMBL" id="GMI05288.1"/>
    </source>
</evidence>
<evidence type="ECO:0000256" key="9">
    <source>
        <dbReference type="SAM" id="Phobius"/>
    </source>
</evidence>
<dbReference type="InterPro" id="IPR045221">
    <property type="entry name" value="Sphingomyelin_synth-like"/>
</dbReference>